<accession>A0ABY8RCK0</accession>
<keyword evidence="2" id="KW-1185">Reference proteome</keyword>
<proteinExistence type="predicted"/>
<reference evidence="1 2" key="1">
    <citation type="submission" date="2023-05" db="EMBL/GenBank/DDBJ databases">
        <title>Genomic insight into Chryseobacterium sp. wdc7 isolated forest soil (Gotjawal).</title>
        <authorList>
            <person name="Park S.-J."/>
        </authorList>
    </citation>
    <scope>NUCLEOTIDE SEQUENCE [LARGE SCALE GENOMIC DNA]</scope>
    <source>
        <strain evidence="2">wdc7</strain>
    </source>
</reference>
<dbReference type="EMBL" id="CP124855">
    <property type="protein sequence ID" value="WHF51586.1"/>
    <property type="molecule type" value="Genomic_DNA"/>
</dbReference>
<evidence type="ECO:0000313" key="1">
    <source>
        <dbReference type="EMBL" id="WHF51586.1"/>
    </source>
</evidence>
<protein>
    <submittedName>
        <fullName evidence="1">Uncharacterized protein</fullName>
    </submittedName>
</protein>
<name>A0ABY8RCK0_9FLAO</name>
<organism evidence="1 2">
    <name type="scientific">Chryseobacterium gotjawalense</name>
    <dbReference type="NCBI Taxonomy" id="3042315"/>
    <lineage>
        <taxon>Bacteria</taxon>
        <taxon>Pseudomonadati</taxon>
        <taxon>Bacteroidota</taxon>
        <taxon>Flavobacteriia</taxon>
        <taxon>Flavobacteriales</taxon>
        <taxon>Weeksellaceae</taxon>
        <taxon>Chryseobacterium group</taxon>
        <taxon>Chryseobacterium</taxon>
    </lineage>
</organism>
<dbReference type="Proteomes" id="UP001241656">
    <property type="component" value="Chromosome"/>
</dbReference>
<dbReference type="RefSeq" id="WP_282904926.1">
    <property type="nucleotide sequence ID" value="NZ_CP124855.1"/>
</dbReference>
<gene>
    <name evidence="1" type="ORF">QGN23_14355</name>
</gene>
<sequence length="234" mass="26433">MENLKNTNPPDGKKSRSKYVSAEQLIAKMKVAFTNAKQPEILTELVTVGITETQLDDYLTNIANLEQLSQQQKMEYGEQYAETDKFNLKRDEIDAAFTRHRNLAKIIFKGDRQANTTLGIDAGRKQAYAAWFQQVSNFYAQILANPTFKAKAASVNIDDVAIAAQQTALVEVSALKESQKKELGEAQRATDIRDTALDMLYPKYTQLVAFAKVLFRDDQTLEKLGIIVKRERSF</sequence>
<evidence type="ECO:0000313" key="2">
    <source>
        <dbReference type="Proteomes" id="UP001241656"/>
    </source>
</evidence>